<sequence length="305" mass="34315">MRPMPISSSCGSSDHDVTMVGQRYEDAKHFKEVLCDFAIKCNFNFHFIKNDKDRVTIVCTAGGCPWRVHASREGNLATFKIKTSQGGHTCGGGIATASHPKASKRWVCKQVLNKLRDYPLYQVVDIQRDILRDHDVHLQYKQAWMGKEMLREVLHGSDIANCDLLLLYAAAGKVAKTNQGSIVKIDWDGERFKHGFFCFHASLDGFRKGCRPLLFLDGIHFLGRYGGILLGTIGKDGNEGFFHLAFAIVDNETNENWTWFISTLGDALYGKKNYNKIITFISDKSKGLINAIVRVFPSSPHGYYL</sequence>
<dbReference type="Proteomes" id="UP001515500">
    <property type="component" value="Chromosome 19"/>
</dbReference>
<feature type="domain" description="MULE transposase" evidence="2">
    <location>
        <begin position="214"/>
        <end position="302"/>
    </location>
</feature>
<protein>
    <submittedName>
        <fullName evidence="4">Uncharacterized protein LOC120284111</fullName>
    </submittedName>
</protein>
<organism evidence="3 4">
    <name type="scientific">Dioscorea cayennensis subsp. rotundata</name>
    <name type="common">White Guinea yam</name>
    <name type="synonym">Dioscorea rotundata</name>
    <dbReference type="NCBI Taxonomy" id="55577"/>
    <lineage>
        <taxon>Eukaryota</taxon>
        <taxon>Viridiplantae</taxon>
        <taxon>Streptophyta</taxon>
        <taxon>Embryophyta</taxon>
        <taxon>Tracheophyta</taxon>
        <taxon>Spermatophyta</taxon>
        <taxon>Magnoliopsida</taxon>
        <taxon>Liliopsida</taxon>
        <taxon>Dioscoreales</taxon>
        <taxon>Dioscoreaceae</taxon>
        <taxon>Dioscorea</taxon>
    </lineage>
</organism>
<dbReference type="PANTHER" id="PTHR31973:SF187">
    <property type="entry name" value="MUTATOR TRANSPOSASE MUDRA PROTEIN"/>
    <property type="match status" value="1"/>
</dbReference>
<dbReference type="GeneID" id="120284111"/>
<proteinExistence type="predicted"/>
<name>A0AB40D917_DIOCR</name>
<evidence type="ECO:0000259" key="1">
    <source>
        <dbReference type="Pfam" id="PF03108"/>
    </source>
</evidence>
<reference evidence="4" key="1">
    <citation type="submission" date="2025-08" db="UniProtKB">
        <authorList>
            <consortium name="RefSeq"/>
        </authorList>
    </citation>
    <scope>IDENTIFICATION</scope>
</reference>
<dbReference type="InterPro" id="IPR018289">
    <property type="entry name" value="MULE_transposase_dom"/>
</dbReference>
<accession>A0AB40D917</accession>
<dbReference type="AlphaFoldDB" id="A0AB40D917"/>
<dbReference type="Pfam" id="PF03108">
    <property type="entry name" value="DBD_Tnp_Mut"/>
    <property type="match status" value="1"/>
</dbReference>
<evidence type="ECO:0000313" key="3">
    <source>
        <dbReference type="Proteomes" id="UP001515500"/>
    </source>
</evidence>
<keyword evidence="3" id="KW-1185">Reference proteome</keyword>
<gene>
    <name evidence="4" type="primary">LOC120284111</name>
</gene>
<dbReference type="Pfam" id="PF10551">
    <property type="entry name" value="MULE"/>
    <property type="match status" value="1"/>
</dbReference>
<feature type="domain" description="Transposase MuDR plant" evidence="1">
    <location>
        <begin position="18"/>
        <end position="81"/>
    </location>
</feature>
<evidence type="ECO:0000259" key="2">
    <source>
        <dbReference type="Pfam" id="PF10551"/>
    </source>
</evidence>
<evidence type="ECO:0000313" key="4">
    <source>
        <dbReference type="RefSeq" id="XP_039146849.1"/>
    </source>
</evidence>
<dbReference type="PANTHER" id="PTHR31973">
    <property type="entry name" value="POLYPROTEIN, PUTATIVE-RELATED"/>
    <property type="match status" value="1"/>
</dbReference>
<dbReference type="RefSeq" id="XP_039146849.1">
    <property type="nucleotide sequence ID" value="XM_039290915.1"/>
</dbReference>
<dbReference type="InterPro" id="IPR004332">
    <property type="entry name" value="Transposase_MuDR"/>
</dbReference>